<keyword evidence="5 6" id="KW-0456">Lyase</keyword>
<comment type="function">
    <text evidence="6">Catalyzes the dehydration of methylthioribulose-1-phosphate (MTRu-1-P) into 2,3-diketo-5-methylthiopentyl-1-phosphate (DK-MTP-1-P).</text>
</comment>
<evidence type="ECO:0000256" key="2">
    <source>
        <dbReference type="ARBA" id="ARBA00022723"/>
    </source>
</evidence>
<dbReference type="Proteomes" id="UP000245263">
    <property type="component" value="Chromosome 2"/>
</dbReference>
<evidence type="ECO:0000313" key="8">
    <source>
        <dbReference type="EMBL" id="BDA80925.1"/>
    </source>
</evidence>
<dbReference type="NCBIfam" id="TIGR03328">
    <property type="entry name" value="salvage_mtnB"/>
    <property type="match status" value="1"/>
</dbReference>
<proteinExistence type="inferred from homology"/>
<dbReference type="HAMAP" id="MF_01677">
    <property type="entry name" value="Salvage_MtnB"/>
    <property type="match status" value="1"/>
</dbReference>
<dbReference type="PANTHER" id="PTHR22789:SF0">
    <property type="entry name" value="3-OXO-TETRONATE 4-PHOSPHATE DECARBOXYLASE-RELATED"/>
    <property type="match status" value="1"/>
</dbReference>
<evidence type="ECO:0000256" key="4">
    <source>
        <dbReference type="ARBA" id="ARBA00023167"/>
    </source>
</evidence>
<evidence type="ECO:0000256" key="1">
    <source>
        <dbReference type="ARBA" id="ARBA00022605"/>
    </source>
</evidence>
<dbReference type="InterPro" id="IPR001303">
    <property type="entry name" value="Aldolase_II/adducin_N"/>
</dbReference>
<dbReference type="PANTHER" id="PTHR22789">
    <property type="entry name" value="FUCULOSE PHOSPHATE ALDOLASE"/>
    <property type="match status" value="1"/>
</dbReference>
<evidence type="ECO:0000313" key="9">
    <source>
        <dbReference type="Proteomes" id="UP000245263"/>
    </source>
</evidence>
<dbReference type="Pfam" id="PF00596">
    <property type="entry name" value="Aldolase_II"/>
    <property type="match status" value="1"/>
</dbReference>
<dbReference type="EC" id="4.2.1.109" evidence="6"/>
<feature type="binding site" evidence="6">
    <location>
        <position position="98"/>
    </location>
    <ligand>
        <name>Zn(2+)</name>
        <dbReference type="ChEBI" id="CHEBI:29105"/>
    </ligand>
</feature>
<name>A0ABN6KPC2_9LEPT</name>
<dbReference type="Gene3D" id="3.40.225.10">
    <property type="entry name" value="Class II aldolase/adducin N-terminal domain"/>
    <property type="match status" value="1"/>
</dbReference>
<comment type="catalytic activity">
    <reaction evidence="6">
        <text>5-(methylsulfanyl)-D-ribulose 1-phosphate = 5-methylsulfanyl-2,3-dioxopentyl phosphate + H2O</text>
        <dbReference type="Rhea" id="RHEA:15549"/>
        <dbReference type="ChEBI" id="CHEBI:15377"/>
        <dbReference type="ChEBI" id="CHEBI:58548"/>
        <dbReference type="ChEBI" id="CHEBI:58828"/>
        <dbReference type="EC" id="4.2.1.109"/>
    </reaction>
</comment>
<accession>A0ABN6KPC2</accession>
<keyword evidence="4 6" id="KW-0486">Methionine biosynthesis</keyword>
<comment type="pathway">
    <text evidence="6">Amino-acid biosynthesis; L-methionine biosynthesis via salvage pathway; L-methionine from S-methyl-5-thio-alpha-D-ribose 1-phosphate: step 2/6.</text>
</comment>
<reference evidence="8 9" key="1">
    <citation type="submission" date="2021-08" db="EMBL/GenBank/DDBJ databases">
        <title>Complete genome sequence of Leptospira kobayashii strain E30.</title>
        <authorList>
            <person name="Nakao R."/>
            <person name="Nakamura S."/>
            <person name="Masuzawa T."/>
            <person name="Koizumi N."/>
        </authorList>
    </citation>
    <scope>NUCLEOTIDE SEQUENCE [LARGE SCALE GENOMIC DNA]</scope>
    <source>
        <strain evidence="8 9">E30</strain>
    </source>
</reference>
<feature type="binding site" evidence="6">
    <location>
        <position position="100"/>
    </location>
    <ligand>
        <name>Zn(2+)</name>
        <dbReference type="ChEBI" id="CHEBI:29105"/>
    </ligand>
</feature>
<evidence type="ECO:0000256" key="3">
    <source>
        <dbReference type="ARBA" id="ARBA00022833"/>
    </source>
</evidence>
<sequence length="208" mass="23664">MGDQGFIGELVRLSQLYYQRQWMFATAGNLSVRSEKKHSFWITASGKHKGELKNNDFVEIDIPSQSMISTTDGNKPSAETSIHHSIYNHLTDANSILHVHTLESNVLNFKLTPEEGYRLVPIPPVEMIKAFGIWTERPSLQMAVFYNFGEVKKIADTISLFLNKHPDYSLPFVLVEEHGPTVWGKTITEANRHLEAVAFLFQVMAHHK</sequence>
<comment type="similarity">
    <text evidence="6">Belongs to the aldolase class II family. MtnB subfamily.</text>
</comment>
<dbReference type="InterPro" id="IPR017714">
    <property type="entry name" value="MethylthioRu-1-P_deHdtase_MtnB"/>
</dbReference>
<dbReference type="InterPro" id="IPR036409">
    <property type="entry name" value="Aldolase_II/adducin_N_sf"/>
</dbReference>
<dbReference type="InterPro" id="IPR050197">
    <property type="entry name" value="Aldolase_class_II_sugar_metab"/>
</dbReference>
<keyword evidence="1 6" id="KW-0028">Amino-acid biosynthesis</keyword>
<evidence type="ECO:0000259" key="7">
    <source>
        <dbReference type="SMART" id="SM01007"/>
    </source>
</evidence>
<evidence type="ECO:0000256" key="5">
    <source>
        <dbReference type="ARBA" id="ARBA00023239"/>
    </source>
</evidence>
<feature type="domain" description="Class II aldolase/adducin N-terminal" evidence="7">
    <location>
        <begin position="8"/>
        <end position="205"/>
    </location>
</feature>
<gene>
    <name evidence="6 8" type="primary">mtnB</name>
    <name evidence="8" type="ORF">LPTSP3_g38550</name>
</gene>
<comment type="cofactor">
    <cofactor evidence="6">
        <name>Zn(2+)</name>
        <dbReference type="ChEBI" id="CHEBI:29105"/>
    </cofactor>
    <text evidence="6">Binds 1 zinc ion per subunit.</text>
</comment>
<dbReference type="SUPFAM" id="SSF53639">
    <property type="entry name" value="AraD/HMP-PK domain-like"/>
    <property type="match status" value="1"/>
</dbReference>
<dbReference type="EMBL" id="AP025029">
    <property type="protein sequence ID" value="BDA80925.1"/>
    <property type="molecule type" value="Genomic_DNA"/>
</dbReference>
<protein>
    <recommendedName>
        <fullName evidence="6">Methylthioribulose-1-phosphate dehydratase</fullName>
        <shortName evidence="6">MTRu-1-P dehydratase</shortName>
        <ecNumber evidence="6">4.2.1.109</ecNumber>
    </recommendedName>
</protein>
<dbReference type="SMART" id="SM01007">
    <property type="entry name" value="Aldolase_II"/>
    <property type="match status" value="1"/>
</dbReference>
<keyword evidence="3 6" id="KW-0862">Zinc</keyword>
<evidence type="ECO:0000256" key="6">
    <source>
        <dbReference type="HAMAP-Rule" id="MF_01677"/>
    </source>
</evidence>
<keyword evidence="2 6" id="KW-0479">Metal-binding</keyword>
<organism evidence="8 9">
    <name type="scientific">Leptospira kobayashii</name>
    <dbReference type="NCBI Taxonomy" id="1917830"/>
    <lineage>
        <taxon>Bacteria</taxon>
        <taxon>Pseudomonadati</taxon>
        <taxon>Spirochaetota</taxon>
        <taxon>Spirochaetia</taxon>
        <taxon>Leptospirales</taxon>
        <taxon>Leptospiraceae</taxon>
        <taxon>Leptospira</taxon>
    </lineage>
</organism>
<keyword evidence="9" id="KW-1185">Reference proteome</keyword>